<organism evidence="2 3">
    <name type="scientific">Trichlorobacter lovleyi (strain ATCC BAA-1151 / DSM 17278 / SZ)</name>
    <name type="common">Geobacter lovleyi</name>
    <dbReference type="NCBI Taxonomy" id="398767"/>
    <lineage>
        <taxon>Bacteria</taxon>
        <taxon>Pseudomonadati</taxon>
        <taxon>Thermodesulfobacteriota</taxon>
        <taxon>Desulfuromonadia</taxon>
        <taxon>Geobacterales</taxon>
        <taxon>Geobacteraceae</taxon>
        <taxon>Trichlorobacter</taxon>
    </lineage>
</organism>
<evidence type="ECO:0000313" key="2">
    <source>
        <dbReference type="EMBL" id="ACD94227.1"/>
    </source>
</evidence>
<name>B3E2H4_TRIL1</name>
<accession>B3E2H4</accession>
<dbReference type="STRING" id="398767.Glov_0499"/>
<dbReference type="HOGENOM" id="CLU_617863_0_0_7"/>
<dbReference type="Proteomes" id="UP000002420">
    <property type="component" value="Chromosome"/>
</dbReference>
<keyword evidence="1" id="KW-0812">Transmembrane</keyword>
<dbReference type="KEGG" id="glo:Glov_0499"/>
<sequence length="443" mass="47996">MFRHPRTDSAFRVLLRTGILQLPFDSKHAGYCYRINEGLTKNRRRSINIYKYINIWVVPMLKLILSCIVTLSLAVATVPAEAALTTSLQDLVVQGNALRSSLTTIQVSNGGVCGQLGTLNTSIEDYLSVVQGVYNQLAAPLTLTSADLTSLEDLSGIARDLAADSIRLSLELRTVEGVADLFEYRSALSAMLRLSDDIGTMADRILEMADRILAMADNIGLMADRILATQRIQAANIALTQNAILSTQTNMIALSKSLSTIGYNLTLGLLLADTQFQVAEMGQLTLDTSNAAATLSYLETKTAALSARVLVVYDLITKDSQQASHYVDGSTLTYLGDLTVAQKQFAAVLETYAATISQIAPLMQTPLLSDATRSMLRLTADINTMSKRIVEMGDKIIVMADNIGIMSGRIVETQVIQRENVALTLSSAQAAQSTMLALIKNMN</sequence>
<dbReference type="EMBL" id="CP001089">
    <property type="protein sequence ID" value="ACD94227.1"/>
    <property type="molecule type" value="Genomic_DNA"/>
</dbReference>
<feature type="transmembrane region" description="Helical" evidence="1">
    <location>
        <begin position="53"/>
        <end position="76"/>
    </location>
</feature>
<keyword evidence="3" id="KW-1185">Reference proteome</keyword>
<reference evidence="2 3" key="1">
    <citation type="submission" date="2008-05" db="EMBL/GenBank/DDBJ databases">
        <title>Complete sequence of chromosome of Geobacter lovleyi SZ.</title>
        <authorList>
            <consortium name="US DOE Joint Genome Institute"/>
            <person name="Lucas S."/>
            <person name="Copeland A."/>
            <person name="Lapidus A."/>
            <person name="Glavina del Rio T."/>
            <person name="Dalin E."/>
            <person name="Tice H."/>
            <person name="Bruce D."/>
            <person name="Goodwin L."/>
            <person name="Pitluck S."/>
            <person name="Chertkov O."/>
            <person name="Meincke L."/>
            <person name="Brettin T."/>
            <person name="Detter J.C."/>
            <person name="Han C."/>
            <person name="Tapia R."/>
            <person name="Kuske C.R."/>
            <person name="Schmutz J."/>
            <person name="Larimer F."/>
            <person name="Land M."/>
            <person name="Hauser L."/>
            <person name="Kyrpides N."/>
            <person name="Mikhailova N."/>
            <person name="Sung Y."/>
            <person name="Fletcher K.E."/>
            <person name="Ritalahti K.M."/>
            <person name="Loeffler F.E."/>
            <person name="Richardson P."/>
        </authorList>
    </citation>
    <scope>NUCLEOTIDE SEQUENCE [LARGE SCALE GENOMIC DNA]</scope>
    <source>
        <strain evidence="3">ATCC BAA-1151 / DSM 17278 / SZ</strain>
    </source>
</reference>
<dbReference type="AlphaFoldDB" id="B3E2H4"/>
<keyword evidence="1" id="KW-1133">Transmembrane helix</keyword>
<evidence type="ECO:0000256" key="1">
    <source>
        <dbReference type="SAM" id="Phobius"/>
    </source>
</evidence>
<proteinExistence type="predicted"/>
<keyword evidence="1" id="KW-0472">Membrane</keyword>
<evidence type="ECO:0000313" key="3">
    <source>
        <dbReference type="Proteomes" id="UP000002420"/>
    </source>
</evidence>
<protein>
    <submittedName>
        <fullName evidence="2">Uncharacterized protein</fullName>
    </submittedName>
</protein>
<gene>
    <name evidence="2" type="ordered locus">Glov_0499</name>
</gene>